<dbReference type="InterPro" id="IPR036884">
    <property type="entry name" value="2Fe-2S-bd_dom_sf"/>
</dbReference>
<dbReference type="InterPro" id="IPR002888">
    <property type="entry name" value="2Fe-2S-bd"/>
</dbReference>
<accession>A0A498RFJ8</accession>
<dbReference type="InterPro" id="IPR012675">
    <property type="entry name" value="Beta-grasp_dom_sf"/>
</dbReference>
<keyword evidence="2" id="KW-0479">Metal-binding</keyword>
<evidence type="ECO:0000256" key="2">
    <source>
        <dbReference type="ARBA" id="ARBA00022723"/>
    </source>
</evidence>
<dbReference type="Proteomes" id="UP000277811">
    <property type="component" value="Unassembled WGS sequence"/>
</dbReference>
<dbReference type="PANTHER" id="PTHR44379">
    <property type="entry name" value="OXIDOREDUCTASE WITH IRON-SULFUR SUBUNIT"/>
    <property type="match status" value="1"/>
</dbReference>
<evidence type="ECO:0000313" key="8">
    <source>
        <dbReference type="Proteomes" id="UP000277811"/>
    </source>
</evidence>
<dbReference type="InterPro" id="IPR051452">
    <property type="entry name" value="Diverse_Oxidoreductases"/>
</dbReference>
<organism evidence="7 8">
    <name type="scientific">Lucifera butyrica</name>
    <dbReference type="NCBI Taxonomy" id="1351585"/>
    <lineage>
        <taxon>Bacteria</taxon>
        <taxon>Bacillati</taxon>
        <taxon>Bacillota</taxon>
        <taxon>Negativicutes</taxon>
        <taxon>Veillonellales</taxon>
        <taxon>Veillonellaceae</taxon>
        <taxon>Lucifera</taxon>
    </lineage>
</organism>
<dbReference type="PROSITE" id="PS51085">
    <property type="entry name" value="2FE2S_FER_2"/>
    <property type="match status" value="1"/>
</dbReference>
<keyword evidence="8" id="KW-1185">Reference proteome</keyword>
<dbReference type="EMBL" id="UPPP01000133">
    <property type="protein sequence ID" value="VBB09727.1"/>
    <property type="molecule type" value="Genomic_DNA"/>
</dbReference>
<dbReference type="InterPro" id="IPR001041">
    <property type="entry name" value="2Fe-2S_ferredoxin-type"/>
</dbReference>
<dbReference type="GO" id="GO:0016491">
    <property type="term" value="F:oxidoreductase activity"/>
    <property type="evidence" value="ECO:0007669"/>
    <property type="project" value="UniProtKB-KW"/>
</dbReference>
<name>A0A498RFJ8_9FIRM</name>
<dbReference type="GO" id="GO:0051537">
    <property type="term" value="F:2 iron, 2 sulfur cluster binding"/>
    <property type="evidence" value="ECO:0007669"/>
    <property type="project" value="UniProtKB-KW"/>
</dbReference>
<dbReference type="Gene3D" id="1.10.150.120">
    <property type="entry name" value="[2Fe-2S]-binding domain"/>
    <property type="match status" value="1"/>
</dbReference>
<dbReference type="SUPFAM" id="SSF47741">
    <property type="entry name" value="CO dehydrogenase ISP C-domain like"/>
    <property type="match status" value="1"/>
</dbReference>
<dbReference type="SUPFAM" id="SSF54292">
    <property type="entry name" value="2Fe-2S ferredoxin-like"/>
    <property type="match status" value="1"/>
</dbReference>
<dbReference type="PANTHER" id="PTHR44379:SF5">
    <property type="entry name" value="OXIDOREDUCTASE WITH IRON-SULFUR SUBUNIT"/>
    <property type="match status" value="1"/>
</dbReference>
<dbReference type="GO" id="GO:0046872">
    <property type="term" value="F:metal ion binding"/>
    <property type="evidence" value="ECO:0007669"/>
    <property type="project" value="UniProtKB-KW"/>
</dbReference>
<sequence>MKIAVVINGNEAIWEVEKDTFLADTLRANGLLSVRKGCDTTCCGLCTVWLDGKPTLSCSVLSIRVDGRAVTTMEGVRQEAEEFARVLAAEGAEQCGFCSPGFIMTVLAMKRELDQPTEAEIIHYLTGNLCRCTGYMGQLRAVKKYLGVALA</sequence>
<dbReference type="Pfam" id="PF01799">
    <property type="entry name" value="Fer2_2"/>
    <property type="match status" value="1"/>
</dbReference>
<proteinExistence type="predicted"/>
<keyword evidence="5" id="KW-0411">Iron-sulfur</keyword>
<evidence type="ECO:0000259" key="6">
    <source>
        <dbReference type="PROSITE" id="PS51085"/>
    </source>
</evidence>
<protein>
    <recommendedName>
        <fullName evidence="6">2Fe-2S ferredoxin-type domain-containing protein</fullName>
    </recommendedName>
</protein>
<evidence type="ECO:0000256" key="1">
    <source>
        <dbReference type="ARBA" id="ARBA00022714"/>
    </source>
</evidence>
<dbReference type="InterPro" id="IPR036010">
    <property type="entry name" value="2Fe-2S_ferredoxin-like_sf"/>
</dbReference>
<evidence type="ECO:0000256" key="4">
    <source>
        <dbReference type="ARBA" id="ARBA00023004"/>
    </source>
</evidence>
<dbReference type="AlphaFoldDB" id="A0A498RFJ8"/>
<keyword evidence="1" id="KW-0001">2Fe-2S</keyword>
<dbReference type="RefSeq" id="WP_122630538.1">
    <property type="nucleotide sequence ID" value="NZ_UPPP01000133.1"/>
</dbReference>
<evidence type="ECO:0000313" key="7">
    <source>
        <dbReference type="EMBL" id="VBB09727.1"/>
    </source>
</evidence>
<evidence type="ECO:0000256" key="5">
    <source>
        <dbReference type="ARBA" id="ARBA00023014"/>
    </source>
</evidence>
<dbReference type="Pfam" id="PF00111">
    <property type="entry name" value="Fer2"/>
    <property type="match status" value="1"/>
</dbReference>
<dbReference type="Gene3D" id="3.10.20.30">
    <property type="match status" value="1"/>
</dbReference>
<reference evidence="7 8" key="1">
    <citation type="submission" date="2018-06" db="EMBL/GenBank/DDBJ databases">
        <authorList>
            <person name="Strepis N."/>
        </authorList>
    </citation>
    <scope>NUCLEOTIDE SEQUENCE [LARGE SCALE GENOMIC DNA]</scope>
    <source>
        <strain evidence="7">LUCI</strain>
    </source>
</reference>
<keyword evidence="3" id="KW-0560">Oxidoreductase</keyword>
<gene>
    <name evidence="7" type="ORF">LUCI_5025</name>
</gene>
<keyword evidence="4" id="KW-0408">Iron</keyword>
<feature type="domain" description="2Fe-2S ferredoxin-type" evidence="6">
    <location>
        <begin position="1"/>
        <end position="76"/>
    </location>
</feature>
<dbReference type="OrthoDB" id="9796880at2"/>
<evidence type="ECO:0000256" key="3">
    <source>
        <dbReference type="ARBA" id="ARBA00023002"/>
    </source>
</evidence>